<keyword evidence="9 15" id="KW-1133">Transmembrane helix</keyword>
<feature type="transmembrane region" description="Helical" evidence="15">
    <location>
        <begin position="138"/>
        <end position="157"/>
    </location>
</feature>
<dbReference type="Pfam" id="PF05730">
    <property type="entry name" value="CFEM"/>
    <property type="match status" value="1"/>
</dbReference>
<accession>A0ABR1TQ94</accession>
<evidence type="ECO:0000256" key="2">
    <source>
        <dbReference type="ARBA" id="ARBA00004589"/>
    </source>
</evidence>
<gene>
    <name evidence="19" type="ORF">PG996_016085</name>
</gene>
<keyword evidence="11" id="KW-1015">Disulfide bond</keyword>
<evidence type="ECO:0000313" key="20">
    <source>
        <dbReference type="Proteomes" id="UP001446871"/>
    </source>
</evidence>
<feature type="transmembrane region" description="Helical" evidence="15">
    <location>
        <begin position="239"/>
        <end position="257"/>
    </location>
</feature>
<protein>
    <submittedName>
        <fullName evidence="19">Integral membrane protein</fullName>
    </submittedName>
</protein>
<keyword evidence="6" id="KW-0336">GPI-anchor</keyword>
<evidence type="ECO:0000256" key="15">
    <source>
        <dbReference type="SAM" id="Phobius"/>
    </source>
</evidence>
<evidence type="ECO:0000256" key="12">
    <source>
        <dbReference type="ARBA" id="ARBA00023288"/>
    </source>
</evidence>
<feature type="domain" description="Rhodopsin" evidence="18">
    <location>
        <begin position="175"/>
        <end position="301"/>
    </location>
</feature>
<reference evidence="19 20" key="1">
    <citation type="submission" date="2023-01" db="EMBL/GenBank/DDBJ databases">
        <title>Analysis of 21 Apiospora genomes using comparative genomics revels a genus with tremendous synthesis potential of carbohydrate active enzymes and secondary metabolites.</title>
        <authorList>
            <person name="Sorensen T."/>
        </authorList>
    </citation>
    <scope>NUCLEOTIDE SEQUENCE [LARGE SCALE GENOMIC DNA]</scope>
    <source>
        <strain evidence="19 20">CBS 83171</strain>
    </source>
</reference>
<comment type="subcellular location">
    <subcellularLocation>
        <location evidence="2">Membrane</location>
        <topology evidence="2">Lipid-anchor</topology>
        <topology evidence="2">GPI-anchor</topology>
    </subcellularLocation>
    <subcellularLocation>
        <location evidence="1">Membrane</location>
        <topology evidence="1">Multi-pass membrane protein</topology>
    </subcellularLocation>
    <subcellularLocation>
        <location evidence="3">Secreted</location>
    </subcellularLocation>
</comment>
<feature type="transmembrane region" description="Helical" evidence="15">
    <location>
        <begin position="277"/>
        <end position="300"/>
    </location>
</feature>
<dbReference type="Pfam" id="PF20684">
    <property type="entry name" value="Fung_rhodopsin"/>
    <property type="match status" value="1"/>
</dbReference>
<evidence type="ECO:0000256" key="11">
    <source>
        <dbReference type="ARBA" id="ARBA00023157"/>
    </source>
</evidence>
<evidence type="ECO:0000256" key="9">
    <source>
        <dbReference type="ARBA" id="ARBA00022989"/>
    </source>
</evidence>
<sequence length="375" mass="41086">MNQLFSSLLAASVILHCYAAPGTHEATAHTALSSAASPADLLTKLSTCALSCLVEHSPTFGCTIVDIECQCNSEPLYDALSTCMVRNCTLEETVGTVPIPLPTAQGFDPEFALITQHMIALAKVDAQQCNRPTDSLNGSFRLVYTLSSIFIYIPFVLRIISRVLITKQLWWDDFFHTVAICNPIWAGWTLQRGDATCLSFSVIAIGSAIFNVVSEIAIFLLPMPILITLNLELKKKLEAIMLLGIGLITIVVASVRIPSLYTLDGYSDSTYRTYPAFLWTALEILVAHLCVSAPAISALFKSMHKSLSTAAHKSDYLSYGEEGEQSKVSSARWKPAPRPPTRNGLEDDYGDDVELHQRETSSQLEANCYRNEAAL</sequence>
<evidence type="ECO:0000313" key="19">
    <source>
        <dbReference type="EMBL" id="KAK8048021.1"/>
    </source>
</evidence>
<keyword evidence="6" id="KW-0325">Glycoprotein</keyword>
<dbReference type="InterPro" id="IPR008427">
    <property type="entry name" value="Extracellular_membr_CFEM_dom"/>
</dbReference>
<comment type="similarity">
    <text evidence="4">Belongs to the RBT5 family.</text>
</comment>
<dbReference type="Proteomes" id="UP001446871">
    <property type="component" value="Unassembled WGS sequence"/>
</dbReference>
<organism evidence="19 20">
    <name type="scientific">Apiospora saccharicola</name>
    <dbReference type="NCBI Taxonomy" id="335842"/>
    <lineage>
        <taxon>Eukaryota</taxon>
        <taxon>Fungi</taxon>
        <taxon>Dikarya</taxon>
        <taxon>Ascomycota</taxon>
        <taxon>Pezizomycotina</taxon>
        <taxon>Sordariomycetes</taxon>
        <taxon>Xylariomycetidae</taxon>
        <taxon>Amphisphaeriales</taxon>
        <taxon>Apiosporaceae</taxon>
        <taxon>Apiospora</taxon>
    </lineage>
</organism>
<keyword evidence="7 15" id="KW-0812">Transmembrane</keyword>
<dbReference type="EMBL" id="JAQQWM010000009">
    <property type="protein sequence ID" value="KAK8048021.1"/>
    <property type="molecule type" value="Genomic_DNA"/>
</dbReference>
<evidence type="ECO:0000256" key="16">
    <source>
        <dbReference type="SAM" id="SignalP"/>
    </source>
</evidence>
<evidence type="ECO:0000256" key="1">
    <source>
        <dbReference type="ARBA" id="ARBA00004141"/>
    </source>
</evidence>
<evidence type="ECO:0000259" key="17">
    <source>
        <dbReference type="Pfam" id="PF05730"/>
    </source>
</evidence>
<feature type="domain" description="CFEM" evidence="17">
    <location>
        <begin position="43"/>
        <end position="94"/>
    </location>
</feature>
<dbReference type="PANTHER" id="PTHR33048">
    <property type="entry name" value="PTH11-LIKE INTEGRAL MEMBRANE PROTEIN (AFU_ORTHOLOGUE AFUA_5G11245)"/>
    <property type="match status" value="1"/>
</dbReference>
<feature type="signal peptide" evidence="16">
    <location>
        <begin position="1"/>
        <end position="19"/>
    </location>
</feature>
<comment type="similarity">
    <text evidence="13">Belongs to the SAT4 family.</text>
</comment>
<evidence type="ECO:0000256" key="4">
    <source>
        <dbReference type="ARBA" id="ARBA00010031"/>
    </source>
</evidence>
<keyword evidence="10 15" id="KW-0472">Membrane</keyword>
<feature type="region of interest" description="Disordered" evidence="14">
    <location>
        <begin position="328"/>
        <end position="363"/>
    </location>
</feature>
<feature type="chain" id="PRO_5046539388" evidence="16">
    <location>
        <begin position="20"/>
        <end position="375"/>
    </location>
</feature>
<evidence type="ECO:0000256" key="10">
    <source>
        <dbReference type="ARBA" id="ARBA00023136"/>
    </source>
</evidence>
<dbReference type="InterPro" id="IPR052337">
    <property type="entry name" value="SAT4-like"/>
</dbReference>
<evidence type="ECO:0000259" key="18">
    <source>
        <dbReference type="Pfam" id="PF20684"/>
    </source>
</evidence>
<keyword evidence="8 16" id="KW-0732">Signal</keyword>
<dbReference type="PANTHER" id="PTHR33048:SF129">
    <property type="entry name" value="INTEGRAL MEMBRANE PROTEIN-RELATED"/>
    <property type="match status" value="1"/>
</dbReference>
<evidence type="ECO:0000256" key="13">
    <source>
        <dbReference type="ARBA" id="ARBA00038359"/>
    </source>
</evidence>
<proteinExistence type="inferred from homology"/>
<evidence type="ECO:0000256" key="6">
    <source>
        <dbReference type="ARBA" id="ARBA00022622"/>
    </source>
</evidence>
<keyword evidence="20" id="KW-1185">Reference proteome</keyword>
<name>A0ABR1TQ94_9PEZI</name>
<keyword evidence="5" id="KW-0964">Secreted</keyword>
<evidence type="ECO:0000256" key="8">
    <source>
        <dbReference type="ARBA" id="ARBA00022729"/>
    </source>
</evidence>
<keyword evidence="12" id="KW-0449">Lipoprotein</keyword>
<feature type="transmembrane region" description="Helical" evidence="15">
    <location>
        <begin position="200"/>
        <end position="227"/>
    </location>
</feature>
<evidence type="ECO:0000256" key="14">
    <source>
        <dbReference type="SAM" id="MobiDB-lite"/>
    </source>
</evidence>
<evidence type="ECO:0000256" key="3">
    <source>
        <dbReference type="ARBA" id="ARBA00004613"/>
    </source>
</evidence>
<dbReference type="InterPro" id="IPR049326">
    <property type="entry name" value="Rhodopsin_dom_fungi"/>
</dbReference>
<evidence type="ECO:0000256" key="7">
    <source>
        <dbReference type="ARBA" id="ARBA00022692"/>
    </source>
</evidence>
<comment type="caution">
    <text evidence="19">The sequence shown here is derived from an EMBL/GenBank/DDBJ whole genome shotgun (WGS) entry which is preliminary data.</text>
</comment>
<evidence type="ECO:0000256" key="5">
    <source>
        <dbReference type="ARBA" id="ARBA00022525"/>
    </source>
</evidence>